<dbReference type="AlphaFoldDB" id="A0A9P6E7L1"/>
<dbReference type="SMART" id="SM00028">
    <property type="entry name" value="TPR"/>
    <property type="match status" value="1"/>
</dbReference>
<organism evidence="3 4">
    <name type="scientific">Crepidotus variabilis</name>
    <dbReference type="NCBI Taxonomy" id="179855"/>
    <lineage>
        <taxon>Eukaryota</taxon>
        <taxon>Fungi</taxon>
        <taxon>Dikarya</taxon>
        <taxon>Basidiomycota</taxon>
        <taxon>Agaricomycotina</taxon>
        <taxon>Agaricomycetes</taxon>
        <taxon>Agaricomycetidae</taxon>
        <taxon>Agaricales</taxon>
        <taxon>Agaricineae</taxon>
        <taxon>Crepidotaceae</taxon>
        <taxon>Crepidotus</taxon>
    </lineage>
</organism>
<name>A0A9P6E7L1_9AGAR</name>
<keyword evidence="1 2" id="KW-0802">TPR repeat</keyword>
<dbReference type="PANTHER" id="PTHR46423">
    <property type="entry name" value="RNA POLYMERASE II-ASSOCIATED PROTEIN 3"/>
    <property type="match status" value="1"/>
</dbReference>
<feature type="repeat" description="TPR" evidence="2">
    <location>
        <begin position="24"/>
        <end position="57"/>
    </location>
</feature>
<dbReference type="GO" id="GO:0101031">
    <property type="term" value="C:protein folding chaperone complex"/>
    <property type="evidence" value="ECO:0007669"/>
    <property type="project" value="TreeGrafter"/>
</dbReference>
<evidence type="ECO:0000313" key="4">
    <source>
        <dbReference type="Proteomes" id="UP000807306"/>
    </source>
</evidence>
<dbReference type="Proteomes" id="UP000807306">
    <property type="component" value="Unassembled WGS sequence"/>
</dbReference>
<evidence type="ECO:0000256" key="1">
    <source>
        <dbReference type="ARBA" id="ARBA00022803"/>
    </source>
</evidence>
<keyword evidence="4" id="KW-1185">Reference proteome</keyword>
<dbReference type="PROSITE" id="PS50005">
    <property type="entry name" value="TPR"/>
    <property type="match status" value="1"/>
</dbReference>
<dbReference type="Gene3D" id="1.25.40.10">
    <property type="entry name" value="Tetratricopeptide repeat domain"/>
    <property type="match status" value="1"/>
</dbReference>
<dbReference type="Pfam" id="PF13431">
    <property type="entry name" value="TPR_17"/>
    <property type="match status" value="1"/>
</dbReference>
<gene>
    <name evidence="3" type="ORF">CPB83DRAFT_732902</name>
</gene>
<dbReference type="EMBL" id="MU157906">
    <property type="protein sequence ID" value="KAF9523994.1"/>
    <property type="molecule type" value="Genomic_DNA"/>
</dbReference>
<feature type="non-terminal residue" evidence="3">
    <location>
        <position position="94"/>
    </location>
</feature>
<proteinExistence type="predicted"/>
<comment type="caution">
    <text evidence="3">The sequence shown here is derived from an EMBL/GenBank/DDBJ whole genome shotgun (WGS) entry which is preliminary data.</text>
</comment>
<dbReference type="OrthoDB" id="445564at2759"/>
<evidence type="ECO:0000313" key="3">
    <source>
        <dbReference type="EMBL" id="KAF9523994.1"/>
    </source>
</evidence>
<dbReference type="PANTHER" id="PTHR46423:SF1">
    <property type="entry name" value="RNA POLYMERASE II-ASSOCIATED PROTEIN 3"/>
    <property type="match status" value="1"/>
</dbReference>
<sequence>MKLEEYGYALSDATQAIALDPKYAKAYYRRGTCYLQTMRAQQAVSDFKRVLVFEPQNETVRSQMVSTQKLIRKIEFEKAIEREGEKNPVDRCRE</sequence>
<dbReference type="SUPFAM" id="SSF48452">
    <property type="entry name" value="TPR-like"/>
    <property type="match status" value="1"/>
</dbReference>
<reference evidence="3" key="1">
    <citation type="submission" date="2020-11" db="EMBL/GenBank/DDBJ databases">
        <authorList>
            <consortium name="DOE Joint Genome Institute"/>
            <person name="Ahrendt S."/>
            <person name="Riley R."/>
            <person name="Andreopoulos W."/>
            <person name="Labutti K."/>
            <person name="Pangilinan J."/>
            <person name="Ruiz-Duenas F.J."/>
            <person name="Barrasa J.M."/>
            <person name="Sanchez-Garcia M."/>
            <person name="Camarero S."/>
            <person name="Miyauchi S."/>
            <person name="Serrano A."/>
            <person name="Linde D."/>
            <person name="Babiker R."/>
            <person name="Drula E."/>
            <person name="Ayuso-Fernandez I."/>
            <person name="Pacheco R."/>
            <person name="Padilla G."/>
            <person name="Ferreira P."/>
            <person name="Barriuso J."/>
            <person name="Kellner H."/>
            <person name="Castanera R."/>
            <person name="Alfaro M."/>
            <person name="Ramirez L."/>
            <person name="Pisabarro A.G."/>
            <person name="Kuo A."/>
            <person name="Tritt A."/>
            <person name="Lipzen A."/>
            <person name="He G."/>
            <person name="Yan M."/>
            <person name="Ng V."/>
            <person name="Cullen D."/>
            <person name="Martin F."/>
            <person name="Rosso M.-N."/>
            <person name="Henrissat B."/>
            <person name="Hibbett D."/>
            <person name="Martinez A.T."/>
            <person name="Grigoriev I.V."/>
        </authorList>
    </citation>
    <scope>NUCLEOTIDE SEQUENCE</scope>
    <source>
        <strain evidence="3">CBS 506.95</strain>
    </source>
</reference>
<accession>A0A9P6E7L1</accession>
<dbReference type="InterPro" id="IPR011990">
    <property type="entry name" value="TPR-like_helical_dom_sf"/>
</dbReference>
<evidence type="ECO:0000256" key="2">
    <source>
        <dbReference type="PROSITE-ProRule" id="PRU00339"/>
    </source>
</evidence>
<protein>
    <submittedName>
        <fullName evidence="3">Uncharacterized protein</fullName>
    </submittedName>
</protein>
<dbReference type="InterPro" id="IPR019734">
    <property type="entry name" value="TPR_rpt"/>
</dbReference>
<dbReference type="InterPro" id="IPR051966">
    <property type="entry name" value="RPAP3"/>
</dbReference>